<dbReference type="Pfam" id="PF12146">
    <property type="entry name" value="Hydrolase_4"/>
    <property type="match status" value="1"/>
</dbReference>
<keyword evidence="12" id="KW-1185">Reference proteome</keyword>
<comment type="similarity">
    <text evidence="1 7">Belongs to the AB hydrolase superfamily. Lipase family.</text>
</comment>
<feature type="domain" description="Serine aminopeptidase S33" evidence="10">
    <location>
        <begin position="110"/>
        <end position="225"/>
    </location>
</feature>
<keyword evidence="2" id="KW-0732">Signal</keyword>
<dbReference type="PANTHER" id="PTHR11005">
    <property type="entry name" value="LYSOSOMAL ACID LIPASE-RELATED"/>
    <property type="match status" value="1"/>
</dbReference>
<proteinExistence type="inferred from homology"/>
<dbReference type="GO" id="GO:0016788">
    <property type="term" value="F:hydrolase activity, acting on ester bonds"/>
    <property type="evidence" value="ECO:0007669"/>
    <property type="project" value="InterPro"/>
</dbReference>
<accession>E4XCH6</accession>
<feature type="active site" description="Charge relay system" evidence="8">
    <location>
        <position position="360"/>
    </location>
</feature>
<evidence type="ECO:0000259" key="10">
    <source>
        <dbReference type="Pfam" id="PF12146"/>
    </source>
</evidence>
<reference evidence="11" key="1">
    <citation type="journal article" date="2010" name="Science">
        <title>Plasticity of animal genome architecture unmasked by rapid evolution of a pelagic tunicate.</title>
        <authorList>
            <person name="Denoeud F."/>
            <person name="Henriet S."/>
            <person name="Mungpakdee S."/>
            <person name="Aury J.M."/>
            <person name="Da Silva C."/>
            <person name="Brinkmann H."/>
            <person name="Mikhaleva J."/>
            <person name="Olsen L.C."/>
            <person name="Jubin C."/>
            <person name="Canestro C."/>
            <person name="Bouquet J.M."/>
            <person name="Danks G."/>
            <person name="Poulain J."/>
            <person name="Campsteijn C."/>
            <person name="Adamski M."/>
            <person name="Cross I."/>
            <person name="Yadetie F."/>
            <person name="Muffato M."/>
            <person name="Louis A."/>
            <person name="Butcher S."/>
            <person name="Tsagkogeorga G."/>
            <person name="Konrad A."/>
            <person name="Singh S."/>
            <person name="Jensen M.F."/>
            <person name="Cong E.H."/>
            <person name="Eikeseth-Otteraa H."/>
            <person name="Noel B."/>
            <person name="Anthouard V."/>
            <person name="Porcel B.M."/>
            <person name="Kachouri-Lafond R."/>
            <person name="Nishino A."/>
            <person name="Ugolini M."/>
            <person name="Chourrout P."/>
            <person name="Nishida H."/>
            <person name="Aasland R."/>
            <person name="Huzurbazar S."/>
            <person name="Westhof E."/>
            <person name="Delsuc F."/>
            <person name="Lehrach H."/>
            <person name="Reinhardt R."/>
            <person name="Weissenbach J."/>
            <person name="Roy S.W."/>
            <person name="Artiguenave F."/>
            <person name="Postlethwait J.H."/>
            <person name="Manak J.R."/>
            <person name="Thompson E.M."/>
            <person name="Jaillon O."/>
            <person name="Du Pasquier L."/>
            <person name="Boudinot P."/>
            <person name="Liberles D.A."/>
            <person name="Volff J.N."/>
            <person name="Philippe H."/>
            <person name="Lenhard B."/>
            <person name="Roest Crollius H."/>
            <person name="Wincker P."/>
            <person name="Chourrout D."/>
        </authorList>
    </citation>
    <scope>NUCLEOTIDE SEQUENCE [LARGE SCALE GENOMIC DNA]</scope>
</reference>
<dbReference type="InterPro" id="IPR025483">
    <property type="entry name" value="Lipase_euk"/>
</dbReference>
<dbReference type="SUPFAM" id="SSF53474">
    <property type="entry name" value="alpha/beta-Hydrolases"/>
    <property type="match status" value="1"/>
</dbReference>
<dbReference type="ESTHER" id="oikdi-e4yvr0">
    <property type="family name" value="Acidic_Lipase"/>
</dbReference>
<dbReference type="Gene3D" id="3.40.50.1820">
    <property type="entry name" value="alpha/beta hydrolase"/>
    <property type="match status" value="1"/>
</dbReference>
<protein>
    <recommendedName>
        <fullName evidence="7">Lipase</fullName>
    </recommendedName>
</protein>
<feature type="active site" description="Nucleophile" evidence="8">
    <location>
        <position position="182"/>
    </location>
</feature>
<keyword evidence="5" id="KW-0443">Lipid metabolism</keyword>
<sequence>MSREWIGLPEYEWADEAAKFNINSICGAAEERGMENEIPLEATLDVPDIVRFHGYDCEELTVTTVDGFILSVFRVRHLDHINEKTVKEPVVLQHGLLGCASHWVSNGPHDSLAFILAKAGLDVYLANSRGNKYCKKHVSLKTTDQEFWRWSWQEKAKYDIPATVDAVLKKSGYPNLFYVGHSQGTLIMFAYLSEAPKEECRKIRAFFALAPITRLKHITSPIKHLAGLADIAETGQTLMGGSEVLPNTRIGRWLNTQMHKMMRTTPLITIEDQANSFMGLITGFNPSHYFRRYLPVYTAHTPSGTSLQNLIHFCQLIKSKKMQKYDHKSANINNYLSESPPVYDLSEVHVPVLLFHASDDNLADVEDVKWASSQLPNVVEEHLFDGWDHLDFIWGTRAPAYLYAEILAFIVSVSSKSTPPDSKSSTEC</sequence>
<gene>
    <name evidence="11" type="ORF">GSOID_T00007838001</name>
</gene>
<name>E4XCH6_OIKDI</name>
<keyword evidence="3 7" id="KW-0378">Hydrolase</keyword>
<organism evidence="11">
    <name type="scientific">Oikopleura dioica</name>
    <name type="common">Tunicate</name>
    <dbReference type="NCBI Taxonomy" id="34765"/>
    <lineage>
        <taxon>Eukaryota</taxon>
        <taxon>Metazoa</taxon>
        <taxon>Chordata</taxon>
        <taxon>Tunicata</taxon>
        <taxon>Appendicularia</taxon>
        <taxon>Copelata</taxon>
        <taxon>Oikopleuridae</taxon>
        <taxon>Oikopleura</taxon>
    </lineage>
</organism>
<dbReference type="OrthoDB" id="9974421at2759"/>
<dbReference type="InterPro" id="IPR022742">
    <property type="entry name" value="Hydrolase_4"/>
</dbReference>
<evidence type="ECO:0000259" key="9">
    <source>
        <dbReference type="Pfam" id="PF04083"/>
    </source>
</evidence>
<dbReference type="Proteomes" id="UP000001307">
    <property type="component" value="Unassembled WGS sequence"/>
</dbReference>
<evidence type="ECO:0000256" key="1">
    <source>
        <dbReference type="ARBA" id="ARBA00010701"/>
    </source>
</evidence>
<evidence type="ECO:0000256" key="7">
    <source>
        <dbReference type="PIRNR" id="PIRNR000862"/>
    </source>
</evidence>
<evidence type="ECO:0000256" key="4">
    <source>
        <dbReference type="ARBA" id="ARBA00022963"/>
    </source>
</evidence>
<dbReference type="InterPro" id="IPR006693">
    <property type="entry name" value="AB_hydrolase_lipase"/>
</dbReference>
<dbReference type="PIRSF" id="PIRSF000862">
    <property type="entry name" value="Steryl_ester_lip"/>
    <property type="match status" value="1"/>
</dbReference>
<evidence type="ECO:0000313" key="11">
    <source>
        <dbReference type="EMBL" id="CBY09301.1"/>
    </source>
</evidence>
<dbReference type="GO" id="GO:0016042">
    <property type="term" value="P:lipid catabolic process"/>
    <property type="evidence" value="ECO:0007669"/>
    <property type="project" value="UniProtKB-KW"/>
</dbReference>
<evidence type="ECO:0000256" key="5">
    <source>
        <dbReference type="ARBA" id="ARBA00023098"/>
    </source>
</evidence>
<dbReference type="EMBL" id="FN653035">
    <property type="protein sequence ID" value="CBY09301.1"/>
    <property type="molecule type" value="Genomic_DNA"/>
</dbReference>
<evidence type="ECO:0000256" key="2">
    <source>
        <dbReference type="ARBA" id="ARBA00022729"/>
    </source>
</evidence>
<feature type="domain" description="Partial AB-hydrolase lipase" evidence="9">
    <location>
        <begin position="46"/>
        <end position="107"/>
    </location>
</feature>
<dbReference type="Pfam" id="PF04083">
    <property type="entry name" value="Abhydro_lipase"/>
    <property type="match status" value="1"/>
</dbReference>
<evidence type="ECO:0000256" key="3">
    <source>
        <dbReference type="ARBA" id="ARBA00022801"/>
    </source>
</evidence>
<evidence type="ECO:0000256" key="6">
    <source>
        <dbReference type="ARBA" id="ARBA00023180"/>
    </source>
</evidence>
<keyword evidence="4 7" id="KW-0442">Lipid degradation</keyword>
<dbReference type="InParanoid" id="E4XCH6"/>
<dbReference type="AlphaFoldDB" id="E4XCH6"/>
<evidence type="ECO:0000313" key="12">
    <source>
        <dbReference type="Proteomes" id="UP000001307"/>
    </source>
</evidence>
<dbReference type="InterPro" id="IPR029058">
    <property type="entry name" value="AB_hydrolase_fold"/>
</dbReference>
<feature type="active site" description="Charge relay system" evidence="8">
    <location>
        <position position="389"/>
    </location>
</feature>
<evidence type="ECO:0000256" key="8">
    <source>
        <dbReference type="PIRSR" id="PIRSR000862-1"/>
    </source>
</evidence>
<dbReference type="FunFam" id="3.40.50.1820:FF:000057">
    <property type="entry name" value="Lipase"/>
    <property type="match status" value="1"/>
</dbReference>
<keyword evidence="6" id="KW-0325">Glycoprotein</keyword>